<sequence length="97" mass="9861">MAEPVTLTMPPDCTLRTAQALQADLLAALDGASGLALDCAAIETVDVTFVQLVVTAARSAAPRGVTLDLTNLPDAVAAAFRRAGFVPHAPYATATAP</sequence>
<gene>
    <name evidence="2" type="ORF">SAMN05192568_1003132</name>
</gene>
<dbReference type="AlphaFoldDB" id="A0A1I4GQ73"/>
<evidence type="ECO:0000259" key="1">
    <source>
        <dbReference type="PROSITE" id="PS50801"/>
    </source>
</evidence>
<dbReference type="PROSITE" id="PS50801">
    <property type="entry name" value="STAS"/>
    <property type="match status" value="1"/>
</dbReference>
<keyword evidence="2" id="KW-0418">Kinase</keyword>
<dbReference type="Gene3D" id="3.30.750.24">
    <property type="entry name" value="STAS domain"/>
    <property type="match status" value="1"/>
</dbReference>
<dbReference type="OrthoDB" id="8162693at2"/>
<name>A0A1I4GQ73_9HYPH</name>
<evidence type="ECO:0000313" key="2">
    <source>
        <dbReference type="EMBL" id="SFL31650.1"/>
    </source>
</evidence>
<proteinExistence type="predicted"/>
<organism evidence="2 3">
    <name type="scientific">Methylobacterium pseudosasicola</name>
    <dbReference type="NCBI Taxonomy" id="582667"/>
    <lineage>
        <taxon>Bacteria</taxon>
        <taxon>Pseudomonadati</taxon>
        <taxon>Pseudomonadota</taxon>
        <taxon>Alphaproteobacteria</taxon>
        <taxon>Hyphomicrobiales</taxon>
        <taxon>Methylobacteriaceae</taxon>
        <taxon>Methylobacterium</taxon>
    </lineage>
</organism>
<keyword evidence="3" id="KW-1185">Reference proteome</keyword>
<dbReference type="InterPro" id="IPR002645">
    <property type="entry name" value="STAS_dom"/>
</dbReference>
<dbReference type="SUPFAM" id="SSF52091">
    <property type="entry name" value="SpoIIaa-like"/>
    <property type="match status" value="1"/>
</dbReference>
<dbReference type="Proteomes" id="UP000199048">
    <property type="component" value="Unassembled WGS sequence"/>
</dbReference>
<dbReference type="InterPro" id="IPR058548">
    <property type="entry name" value="MlaB-like_STAS"/>
</dbReference>
<dbReference type="EMBL" id="FOTK01000003">
    <property type="protein sequence ID" value="SFL31650.1"/>
    <property type="molecule type" value="Genomic_DNA"/>
</dbReference>
<dbReference type="STRING" id="582667.SAMN05192568_1003132"/>
<dbReference type="Pfam" id="PF13466">
    <property type="entry name" value="STAS_2"/>
    <property type="match status" value="1"/>
</dbReference>
<evidence type="ECO:0000313" key="3">
    <source>
        <dbReference type="Proteomes" id="UP000199048"/>
    </source>
</evidence>
<dbReference type="InterPro" id="IPR036513">
    <property type="entry name" value="STAS_dom_sf"/>
</dbReference>
<accession>A0A1I4GQ73</accession>
<feature type="domain" description="STAS" evidence="1">
    <location>
        <begin position="17"/>
        <end position="97"/>
    </location>
</feature>
<reference evidence="3" key="1">
    <citation type="submission" date="2016-10" db="EMBL/GenBank/DDBJ databases">
        <authorList>
            <person name="Varghese N."/>
            <person name="Submissions S."/>
        </authorList>
    </citation>
    <scope>NUCLEOTIDE SEQUENCE [LARGE SCALE GENOMIC DNA]</scope>
    <source>
        <strain evidence="3">BL36</strain>
    </source>
</reference>
<protein>
    <submittedName>
        <fullName evidence="2">Two-component system, chemotaxis family, sensor kinase CheA</fullName>
    </submittedName>
</protein>
<dbReference type="GO" id="GO:0016301">
    <property type="term" value="F:kinase activity"/>
    <property type="evidence" value="ECO:0007669"/>
    <property type="project" value="UniProtKB-KW"/>
</dbReference>
<keyword evidence="2" id="KW-0808">Transferase</keyword>
<dbReference type="RefSeq" id="WP_092037583.1">
    <property type="nucleotide sequence ID" value="NZ_FOTK01000003.1"/>
</dbReference>